<accession>A0A812ENN7</accession>
<proteinExistence type="predicted"/>
<keyword evidence="1" id="KW-1133">Transmembrane helix</keyword>
<feature type="transmembrane region" description="Helical" evidence="1">
    <location>
        <begin position="144"/>
        <end position="169"/>
    </location>
</feature>
<gene>
    <name evidence="2" type="ORF">SPHA_78239</name>
</gene>
<keyword evidence="3" id="KW-1185">Reference proteome</keyword>
<dbReference type="EMBL" id="CAHIKZ030005532">
    <property type="protein sequence ID" value="CAE1328539.1"/>
    <property type="molecule type" value="Genomic_DNA"/>
</dbReference>
<evidence type="ECO:0000313" key="2">
    <source>
        <dbReference type="EMBL" id="CAE1328539.1"/>
    </source>
</evidence>
<dbReference type="Proteomes" id="UP000597762">
    <property type="component" value="Unassembled WGS sequence"/>
</dbReference>
<comment type="caution">
    <text evidence="2">The sequence shown here is derived from an EMBL/GenBank/DDBJ whole genome shotgun (WGS) entry which is preliminary data.</text>
</comment>
<keyword evidence="1" id="KW-0472">Membrane</keyword>
<evidence type="ECO:0000313" key="3">
    <source>
        <dbReference type="Proteomes" id="UP000597762"/>
    </source>
</evidence>
<evidence type="ECO:0000256" key="1">
    <source>
        <dbReference type="SAM" id="Phobius"/>
    </source>
</evidence>
<organism evidence="2 3">
    <name type="scientific">Acanthosepion pharaonis</name>
    <name type="common">Pharaoh cuttlefish</name>
    <name type="synonym">Sepia pharaonis</name>
    <dbReference type="NCBI Taxonomy" id="158019"/>
    <lineage>
        <taxon>Eukaryota</taxon>
        <taxon>Metazoa</taxon>
        <taxon>Spiralia</taxon>
        <taxon>Lophotrochozoa</taxon>
        <taxon>Mollusca</taxon>
        <taxon>Cephalopoda</taxon>
        <taxon>Coleoidea</taxon>
        <taxon>Decapodiformes</taxon>
        <taxon>Sepiida</taxon>
        <taxon>Sepiina</taxon>
        <taxon>Sepiidae</taxon>
        <taxon>Acanthosepion</taxon>
    </lineage>
</organism>
<keyword evidence="1" id="KW-0812">Transmembrane</keyword>
<name>A0A812ENN7_ACAPH</name>
<protein>
    <submittedName>
        <fullName evidence="2">Uncharacterized protein</fullName>
    </submittedName>
</protein>
<sequence>MLSLQLTLSSQFSACCSRKSSVFTSHGISLIFACCSSKSSVFTSHGIPLIFACCSSKSSVFTSHGISLIFACCPSKSSVFTSHGISLIFACCSSKCSVFTSHGISLIFACCSSKSSVFTSHGISLIFACCSSKSSVFTSHGISLIFACCSIILVSLLFSVSFPFSAYCFSNNSVFTSDSDFLFFCLLFYNSSVFSSHGVFLFVCPLLLVIVVSLLLTVSSPFFVCCLSNSTLFTSDVVFPIFCAVVDIDRNQNWPGYEGDLGHDRGGPVVPKNGAYLLDPENNDANQKLKGRVPVFVHPSLYRALKLTYPSDIGGFSQDDTVENEMASGSMGRAVGVLTPAMFYPEGQP</sequence>
<reference evidence="2" key="1">
    <citation type="submission" date="2021-01" db="EMBL/GenBank/DDBJ databases">
        <authorList>
            <person name="Li R."/>
            <person name="Bekaert M."/>
        </authorList>
    </citation>
    <scope>NUCLEOTIDE SEQUENCE</scope>
    <source>
        <strain evidence="2">Farmed</strain>
    </source>
</reference>
<dbReference type="AlphaFoldDB" id="A0A812ENN7"/>